<keyword evidence="2" id="KW-1185">Reference proteome</keyword>
<accession>A0A8J4XMV0</accession>
<evidence type="ECO:0000313" key="1">
    <source>
        <dbReference type="EMBL" id="KAG0710601.1"/>
    </source>
</evidence>
<name>A0A8J4XMV0_CHIOP</name>
<protein>
    <submittedName>
        <fullName evidence="1">Uncharacterized protein</fullName>
    </submittedName>
</protein>
<dbReference type="Proteomes" id="UP000770661">
    <property type="component" value="Unassembled WGS sequence"/>
</dbReference>
<dbReference type="EMBL" id="JACEEZ010024033">
    <property type="protein sequence ID" value="KAG0710601.1"/>
    <property type="molecule type" value="Genomic_DNA"/>
</dbReference>
<reference evidence="1" key="1">
    <citation type="submission" date="2020-07" db="EMBL/GenBank/DDBJ databases">
        <title>The High-quality genome of the commercially important snow crab, Chionoecetes opilio.</title>
        <authorList>
            <person name="Jeong J.-H."/>
            <person name="Ryu S."/>
        </authorList>
    </citation>
    <scope>NUCLEOTIDE SEQUENCE</scope>
    <source>
        <strain evidence="1">MADBK_172401_WGS</strain>
        <tissue evidence="1">Digestive gland</tissue>
    </source>
</reference>
<dbReference type="PANTHER" id="PTHR46113">
    <property type="entry name" value="SNAC DOMAIN-CONTAINING PROTEIN"/>
    <property type="match status" value="1"/>
</dbReference>
<dbReference type="AlphaFoldDB" id="A0A8J4XMV0"/>
<proteinExistence type="predicted"/>
<comment type="caution">
    <text evidence="1">The sequence shown here is derived from an EMBL/GenBank/DDBJ whole genome shotgun (WGS) entry which is preliminary data.</text>
</comment>
<dbReference type="OrthoDB" id="8065552at2759"/>
<sequence>MVRALQEEEGFDDPPRRATVELTSTDLAKKTVVSFVTSVTPSFFEILGLDAGLLAVDPTACLDNPGYTAAAACVKELRTVNDFPERGFALMQVNLALTKNEEQRQFLLQVVEEHRRKYPDARKATVTVN</sequence>
<gene>
    <name evidence="1" type="ORF">GWK47_022451</name>
</gene>
<organism evidence="1 2">
    <name type="scientific">Chionoecetes opilio</name>
    <name type="common">Atlantic snow crab</name>
    <name type="synonym">Cancer opilio</name>
    <dbReference type="NCBI Taxonomy" id="41210"/>
    <lineage>
        <taxon>Eukaryota</taxon>
        <taxon>Metazoa</taxon>
        <taxon>Ecdysozoa</taxon>
        <taxon>Arthropoda</taxon>
        <taxon>Crustacea</taxon>
        <taxon>Multicrustacea</taxon>
        <taxon>Malacostraca</taxon>
        <taxon>Eumalacostraca</taxon>
        <taxon>Eucarida</taxon>
        <taxon>Decapoda</taxon>
        <taxon>Pleocyemata</taxon>
        <taxon>Brachyura</taxon>
        <taxon>Eubrachyura</taxon>
        <taxon>Majoidea</taxon>
        <taxon>Majidae</taxon>
        <taxon>Chionoecetes</taxon>
    </lineage>
</organism>
<dbReference type="PANTHER" id="PTHR46113:SF1">
    <property type="entry name" value="PEPTIDASE M17 LEUCYL AMINOPEPTIDASE N-TERMINAL DOMAIN-CONTAINING PROTEIN"/>
    <property type="match status" value="1"/>
</dbReference>
<evidence type="ECO:0000313" key="2">
    <source>
        <dbReference type="Proteomes" id="UP000770661"/>
    </source>
</evidence>